<dbReference type="SUPFAM" id="SSF52047">
    <property type="entry name" value="RNI-like"/>
    <property type="match status" value="1"/>
</dbReference>
<dbReference type="EMBL" id="JARJCM010000007">
    <property type="protein sequence ID" value="KAJ7044395.1"/>
    <property type="molecule type" value="Genomic_DNA"/>
</dbReference>
<keyword evidence="2" id="KW-1185">Reference proteome</keyword>
<gene>
    <name evidence="1" type="ORF">C8F04DRAFT_942311</name>
</gene>
<evidence type="ECO:0000313" key="1">
    <source>
        <dbReference type="EMBL" id="KAJ7044395.1"/>
    </source>
</evidence>
<dbReference type="InterPro" id="IPR032675">
    <property type="entry name" value="LRR_dom_sf"/>
</dbReference>
<dbReference type="Gene3D" id="3.80.10.10">
    <property type="entry name" value="Ribonuclease Inhibitor"/>
    <property type="match status" value="1"/>
</dbReference>
<accession>A0AAD6TFT0</accession>
<protein>
    <submittedName>
        <fullName evidence="1">Uncharacterized protein</fullName>
    </submittedName>
</protein>
<reference evidence="1" key="1">
    <citation type="submission" date="2023-03" db="EMBL/GenBank/DDBJ databases">
        <title>Massive genome expansion in bonnet fungi (Mycena s.s.) driven by repeated elements and novel gene families across ecological guilds.</title>
        <authorList>
            <consortium name="Lawrence Berkeley National Laboratory"/>
            <person name="Harder C.B."/>
            <person name="Miyauchi S."/>
            <person name="Viragh M."/>
            <person name="Kuo A."/>
            <person name="Thoen E."/>
            <person name="Andreopoulos B."/>
            <person name="Lu D."/>
            <person name="Skrede I."/>
            <person name="Drula E."/>
            <person name="Henrissat B."/>
            <person name="Morin E."/>
            <person name="Kohler A."/>
            <person name="Barry K."/>
            <person name="LaButti K."/>
            <person name="Morin E."/>
            <person name="Salamov A."/>
            <person name="Lipzen A."/>
            <person name="Mereny Z."/>
            <person name="Hegedus B."/>
            <person name="Baldrian P."/>
            <person name="Stursova M."/>
            <person name="Weitz H."/>
            <person name="Taylor A."/>
            <person name="Grigoriev I.V."/>
            <person name="Nagy L.G."/>
            <person name="Martin F."/>
            <person name="Kauserud H."/>
        </authorList>
    </citation>
    <scope>NUCLEOTIDE SEQUENCE</scope>
    <source>
        <strain evidence="1">CBHHK200</strain>
    </source>
</reference>
<comment type="caution">
    <text evidence="1">The sequence shown here is derived from an EMBL/GenBank/DDBJ whole genome shotgun (WGS) entry which is preliminary data.</text>
</comment>
<proteinExistence type="predicted"/>
<dbReference type="AlphaFoldDB" id="A0AAD6TFT0"/>
<sequence length="250" mass="28016">MENALSGFSKPFHEDLERLIFELAALSRPLWIPTLMLVARRVKYWVEPLLYRVVFVASERQIHKLRAYGFPAITTDLAAIVHKPPQFFANAVHSLNFDHIPAISHFVISLGACTGLTKLVLSVSPGPQGLHALSRLNHLRRLELVADGIDLLDEDPVPVFPCLTHLELMVPEDRSDESDYSDLEKLPRLFPRLTHFALCSPPTHPWSMRSKRPTRKCPSPSSASFPVCAVPRRRQGPVSGGRPAFCLCCV</sequence>
<organism evidence="1 2">
    <name type="scientific">Mycena alexandri</name>
    <dbReference type="NCBI Taxonomy" id="1745969"/>
    <lineage>
        <taxon>Eukaryota</taxon>
        <taxon>Fungi</taxon>
        <taxon>Dikarya</taxon>
        <taxon>Basidiomycota</taxon>
        <taxon>Agaricomycotina</taxon>
        <taxon>Agaricomycetes</taxon>
        <taxon>Agaricomycetidae</taxon>
        <taxon>Agaricales</taxon>
        <taxon>Marasmiineae</taxon>
        <taxon>Mycenaceae</taxon>
        <taxon>Mycena</taxon>
    </lineage>
</organism>
<evidence type="ECO:0000313" key="2">
    <source>
        <dbReference type="Proteomes" id="UP001218188"/>
    </source>
</evidence>
<name>A0AAD6TFT0_9AGAR</name>
<dbReference type="Proteomes" id="UP001218188">
    <property type="component" value="Unassembled WGS sequence"/>
</dbReference>